<gene>
    <name evidence="3" type="ORF">SMD11_5847</name>
</gene>
<proteinExistence type="predicted"/>
<feature type="region of interest" description="Disordered" evidence="1">
    <location>
        <begin position="181"/>
        <end position="200"/>
    </location>
</feature>
<feature type="chain" id="PRO_5012938594" description="Lipoprotein" evidence="2">
    <location>
        <begin position="22"/>
        <end position="200"/>
    </location>
</feature>
<dbReference type="AlphaFoldDB" id="A0A1Z2LAV0"/>
<evidence type="ECO:0000256" key="2">
    <source>
        <dbReference type="SAM" id="SignalP"/>
    </source>
</evidence>
<evidence type="ECO:0000313" key="4">
    <source>
        <dbReference type="Proteomes" id="UP000195755"/>
    </source>
</evidence>
<dbReference type="KEGG" id="salj:SMD11_5847"/>
<dbReference type="OrthoDB" id="4219239at2"/>
<organism evidence="3 4">
    <name type="scientific">Streptomyces albireticuli</name>
    <dbReference type="NCBI Taxonomy" id="1940"/>
    <lineage>
        <taxon>Bacteria</taxon>
        <taxon>Bacillati</taxon>
        <taxon>Actinomycetota</taxon>
        <taxon>Actinomycetes</taxon>
        <taxon>Kitasatosporales</taxon>
        <taxon>Streptomycetaceae</taxon>
        <taxon>Streptomyces</taxon>
    </lineage>
</organism>
<accession>A0A1Z2LAV0</accession>
<dbReference type="Proteomes" id="UP000195755">
    <property type="component" value="Chromosome"/>
</dbReference>
<name>A0A1Z2LAV0_9ACTN</name>
<keyword evidence="2" id="KW-0732">Signal</keyword>
<feature type="region of interest" description="Disordered" evidence="1">
    <location>
        <begin position="22"/>
        <end position="62"/>
    </location>
</feature>
<protein>
    <recommendedName>
        <fullName evidence="5">Lipoprotein</fullName>
    </recommendedName>
</protein>
<evidence type="ECO:0000313" key="3">
    <source>
        <dbReference type="EMBL" id="ARZ71423.1"/>
    </source>
</evidence>
<evidence type="ECO:0000256" key="1">
    <source>
        <dbReference type="SAM" id="MobiDB-lite"/>
    </source>
</evidence>
<feature type="signal peptide" evidence="2">
    <location>
        <begin position="1"/>
        <end position="21"/>
    </location>
</feature>
<dbReference type="RefSeq" id="WP_087929231.1">
    <property type="nucleotide sequence ID" value="NZ_CP021744.1"/>
</dbReference>
<evidence type="ECO:0008006" key="5">
    <source>
        <dbReference type="Google" id="ProtNLM"/>
    </source>
</evidence>
<dbReference type="EMBL" id="CP021744">
    <property type="protein sequence ID" value="ARZ71423.1"/>
    <property type="molecule type" value="Genomic_DNA"/>
</dbReference>
<reference evidence="3 4" key="1">
    <citation type="submission" date="2017-06" db="EMBL/GenBank/DDBJ databases">
        <title>Streptomyces albireticuli Genome sequencing and assembly.</title>
        <authorList>
            <person name="Wang Y."/>
            <person name="Du B."/>
            <person name="Ding Y."/>
            <person name="Liu H."/>
            <person name="Hou Q."/>
            <person name="Liu K."/>
            <person name="Yao L."/>
            <person name="Wang C."/>
        </authorList>
    </citation>
    <scope>NUCLEOTIDE SEQUENCE [LARGE SCALE GENOMIC DNA]</scope>
    <source>
        <strain evidence="3 4">MDJK11</strain>
    </source>
</reference>
<sequence length="200" mass="20308">MRTSTVIAVCLVAALPLTACGTETKDKSPANAAASSATTGDSPERGVQPMGEAAPTVGSGGAGRLEVTPTSVVYAAKAMADKPTNGLFVVVSVKDRPTSASAVAETAPAQRGGWQWVSADGKAVGAGDGNAANVFLSGYDASGPIPAGTTKWRARAFDINERQRGGTLVYTDGEGKTFRWQIPAQDSGPQAAELKKKLAG</sequence>